<feature type="transmembrane region" description="Helical" evidence="1">
    <location>
        <begin position="55"/>
        <end position="71"/>
    </location>
</feature>
<evidence type="ECO:0000256" key="1">
    <source>
        <dbReference type="SAM" id="Phobius"/>
    </source>
</evidence>
<accession>A0AAU7VMC1</accession>
<sequence>MYQQKEFPDTSPFLAAIVSLFLPTFGQFYNKQHFKGIIGLIILLLTIHYDHNSWLIYIIYLLLALDAYLISRHYRKLNNQGLFIYVDNK</sequence>
<reference evidence="2" key="1">
    <citation type="journal article" date="2013" name="Extremophiles">
        <title>Proteinivorax tanatarense gen. nov., sp. nov., an anaerobic, haloalkaliphilic, proteolytic bacterium isolated from a decaying algal bloom, and proposal of Proteinivoraceae fam. nov.</title>
        <authorList>
            <person name="Kevbrin V."/>
            <person name="Boltyanskaya Y."/>
            <person name="Zhilina T."/>
            <person name="Kolganova T."/>
            <person name="Lavrentjeva E."/>
            <person name="Kuznetsov B."/>
        </authorList>
    </citation>
    <scope>NUCLEOTIDE SEQUENCE</scope>
    <source>
        <strain evidence="2">Z-910T</strain>
    </source>
</reference>
<keyword evidence="1" id="KW-0812">Transmembrane</keyword>
<dbReference type="EMBL" id="CP158367">
    <property type="protein sequence ID" value="XBX75113.1"/>
    <property type="molecule type" value="Genomic_DNA"/>
</dbReference>
<dbReference type="RefSeq" id="WP_350343860.1">
    <property type="nucleotide sequence ID" value="NZ_CP158367.1"/>
</dbReference>
<evidence type="ECO:0000313" key="2">
    <source>
        <dbReference type="EMBL" id="XBX75113.1"/>
    </source>
</evidence>
<name>A0AAU7VMC1_9FIRM</name>
<feature type="transmembrane region" description="Helical" evidence="1">
    <location>
        <begin position="12"/>
        <end position="29"/>
    </location>
</feature>
<organism evidence="2">
    <name type="scientific">Proteinivorax tanatarense</name>
    <dbReference type="NCBI Taxonomy" id="1260629"/>
    <lineage>
        <taxon>Bacteria</taxon>
        <taxon>Bacillati</taxon>
        <taxon>Bacillota</taxon>
        <taxon>Clostridia</taxon>
        <taxon>Eubacteriales</taxon>
        <taxon>Proteinivoracaceae</taxon>
        <taxon>Proteinivorax</taxon>
    </lineage>
</organism>
<proteinExistence type="predicted"/>
<keyword evidence="1" id="KW-1133">Transmembrane helix</keyword>
<keyword evidence="1" id="KW-0472">Membrane</keyword>
<protein>
    <recommendedName>
        <fullName evidence="3">TM2 domain-containing protein</fullName>
    </recommendedName>
</protein>
<gene>
    <name evidence="2" type="ORF">PRVXT_000219</name>
</gene>
<dbReference type="AlphaFoldDB" id="A0AAU7VMC1"/>
<reference evidence="2" key="2">
    <citation type="submission" date="2024-06" db="EMBL/GenBank/DDBJ databases">
        <authorList>
            <person name="Petrova K.O."/>
            <person name="Toshchakov S.V."/>
            <person name="Boltjanskaja Y.V."/>
            <person name="Kevbrin V."/>
        </authorList>
    </citation>
    <scope>NUCLEOTIDE SEQUENCE</scope>
    <source>
        <strain evidence="2">Z-910T</strain>
    </source>
</reference>
<evidence type="ECO:0008006" key="3">
    <source>
        <dbReference type="Google" id="ProtNLM"/>
    </source>
</evidence>